<protein>
    <submittedName>
        <fullName evidence="2">Uncharacterized protein MANES_09G112000</fullName>
    </submittedName>
</protein>
<keyword evidence="1" id="KW-1133">Transmembrane helix</keyword>
<sequence length="80" mass="9354">MQYGLYTVLTLNFMFILTAFVIASHLYAFMANSDCTRYRHAFLISVIDCFFVREDCLIINHVLCHTGIQGRCNVWGFFLF</sequence>
<keyword evidence="1" id="KW-0812">Transmembrane</keyword>
<name>A0A2P2KNM6_RHIMU</name>
<dbReference type="EMBL" id="GGEC01026833">
    <property type="protein sequence ID" value="MBX07317.1"/>
    <property type="molecule type" value="Transcribed_RNA"/>
</dbReference>
<organism evidence="2">
    <name type="scientific">Rhizophora mucronata</name>
    <name type="common">Asiatic mangrove</name>
    <dbReference type="NCBI Taxonomy" id="61149"/>
    <lineage>
        <taxon>Eukaryota</taxon>
        <taxon>Viridiplantae</taxon>
        <taxon>Streptophyta</taxon>
        <taxon>Embryophyta</taxon>
        <taxon>Tracheophyta</taxon>
        <taxon>Spermatophyta</taxon>
        <taxon>Magnoliopsida</taxon>
        <taxon>eudicotyledons</taxon>
        <taxon>Gunneridae</taxon>
        <taxon>Pentapetalae</taxon>
        <taxon>rosids</taxon>
        <taxon>fabids</taxon>
        <taxon>Malpighiales</taxon>
        <taxon>Rhizophoraceae</taxon>
        <taxon>Rhizophora</taxon>
    </lineage>
</organism>
<feature type="transmembrane region" description="Helical" evidence="1">
    <location>
        <begin position="6"/>
        <end position="29"/>
    </location>
</feature>
<accession>A0A2P2KNM6</accession>
<keyword evidence="1" id="KW-0472">Membrane</keyword>
<evidence type="ECO:0000313" key="2">
    <source>
        <dbReference type="EMBL" id="MBX07317.1"/>
    </source>
</evidence>
<dbReference type="AlphaFoldDB" id="A0A2P2KNM6"/>
<evidence type="ECO:0000256" key="1">
    <source>
        <dbReference type="SAM" id="Phobius"/>
    </source>
</evidence>
<dbReference type="EMBL" id="GGEC01026836">
    <property type="protein sequence ID" value="MBX07320.1"/>
    <property type="molecule type" value="Transcribed_RNA"/>
</dbReference>
<proteinExistence type="predicted"/>
<reference evidence="2" key="1">
    <citation type="submission" date="2018-02" db="EMBL/GenBank/DDBJ databases">
        <title>Rhizophora mucronata_Transcriptome.</title>
        <authorList>
            <person name="Meera S.P."/>
            <person name="Sreeshan A."/>
            <person name="Augustine A."/>
        </authorList>
    </citation>
    <scope>NUCLEOTIDE SEQUENCE</scope>
    <source>
        <tissue evidence="2">Leaf</tissue>
    </source>
</reference>